<protein>
    <submittedName>
        <fullName evidence="1">Type II toxin-antitoxin system RelB/DinJ family antitoxin</fullName>
    </submittedName>
</protein>
<accession>A0A3R8KLH6</accession>
<dbReference type="AlphaFoldDB" id="A0A3R8KLH6"/>
<name>A0A3R8KLH6_9LACO</name>
<evidence type="ECO:0000313" key="1">
    <source>
        <dbReference type="EMBL" id="RRK10493.1"/>
    </source>
</evidence>
<organism evidence="1 2">
    <name type="scientific">Lactiplantibacillus garii</name>
    <dbReference type="NCBI Taxonomy" id="2306423"/>
    <lineage>
        <taxon>Bacteria</taxon>
        <taxon>Bacillati</taxon>
        <taxon>Bacillota</taxon>
        <taxon>Bacilli</taxon>
        <taxon>Lactobacillales</taxon>
        <taxon>Lactobacillaceae</taxon>
        <taxon>Lactiplantibacillus</taxon>
    </lineage>
</organism>
<comment type="caution">
    <text evidence="1">The sequence shown here is derived from an EMBL/GenBank/DDBJ whole genome shotgun (WGS) entry which is preliminary data.</text>
</comment>
<proteinExistence type="predicted"/>
<dbReference type="Gene3D" id="1.10.1220.10">
    <property type="entry name" value="Met repressor-like"/>
    <property type="match status" value="1"/>
</dbReference>
<gene>
    <name evidence="1" type="ORF">D1831_07290</name>
</gene>
<dbReference type="GO" id="GO:0006355">
    <property type="term" value="P:regulation of DNA-templated transcription"/>
    <property type="evidence" value="ECO:0007669"/>
    <property type="project" value="InterPro"/>
</dbReference>
<sequence length="89" mass="9969">MIKRKLSVNVLESDRDAASHLFKALGMDMTTAINLFLKQSIAENGLPFRPQLVNDTAKAVYAARTGQVQHFDHEADWQASVLNELKNND</sequence>
<keyword evidence="2" id="KW-1185">Reference proteome</keyword>
<reference evidence="1 2" key="1">
    <citation type="submission" date="2018-08" db="EMBL/GenBank/DDBJ databases">
        <title>Genome Lactobacillus garii FI11369.</title>
        <authorList>
            <person name="Diaz M."/>
            <person name="Narbad A."/>
        </authorList>
    </citation>
    <scope>NUCLEOTIDE SEQUENCE [LARGE SCALE GENOMIC DNA]</scope>
    <source>
        <strain evidence="1 2">FI11369</strain>
    </source>
</reference>
<dbReference type="InterPro" id="IPR013321">
    <property type="entry name" value="Arc_rbn_hlx_hlx"/>
</dbReference>
<dbReference type="Proteomes" id="UP000283633">
    <property type="component" value="Unassembled WGS sequence"/>
</dbReference>
<dbReference type="InterPro" id="IPR007337">
    <property type="entry name" value="RelB/DinJ"/>
</dbReference>
<dbReference type="EMBL" id="QWZQ01000020">
    <property type="protein sequence ID" value="RRK10493.1"/>
    <property type="molecule type" value="Genomic_DNA"/>
</dbReference>
<evidence type="ECO:0000313" key="2">
    <source>
        <dbReference type="Proteomes" id="UP000283633"/>
    </source>
</evidence>
<dbReference type="OrthoDB" id="9808267at2"/>
<dbReference type="NCBIfam" id="TIGR02384">
    <property type="entry name" value="RelB_DinJ"/>
    <property type="match status" value="1"/>
</dbReference>